<evidence type="ECO:0000256" key="2">
    <source>
        <dbReference type="ARBA" id="ARBA00022795"/>
    </source>
</evidence>
<dbReference type="AlphaFoldDB" id="A0A3S5D3P3"/>
<keyword evidence="4" id="KW-0966">Cell projection</keyword>
<dbReference type="GO" id="GO:1902209">
    <property type="term" value="P:negative regulation of bacterial-type flagellum assembly"/>
    <property type="evidence" value="ECO:0007669"/>
    <property type="project" value="InterPro"/>
</dbReference>
<organism evidence="4 5">
    <name type="scientific">Devosia equisanguinis</name>
    <dbReference type="NCBI Taxonomy" id="2490941"/>
    <lineage>
        <taxon>Bacteria</taxon>
        <taxon>Pseudomonadati</taxon>
        <taxon>Pseudomonadota</taxon>
        <taxon>Alphaproteobacteria</taxon>
        <taxon>Hyphomicrobiales</taxon>
        <taxon>Devosiaceae</taxon>
        <taxon>Devosia</taxon>
    </lineage>
</organism>
<accession>A0A3S5D3P3</accession>
<protein>
    <submittedName>
        <fullName evidence="4">Flagellar biosynthesis repressor FlbT</fullName>
    </submittedName>
</protein>
<evidence type="ECO:0000313" key="5">
    <source>
        <dbReference type="Proteomes" id="UP000268844"/>
    </source>
</evidence>
<dbReference type="EMBL" id="UZWD01000051">
    <property type="protein sequence ID" value="VDS06548.1"/>
    <property type="molecule type" value="Genomic_DNA"/>
</dbReference>
<dbReference type="GO" id="GO:0006402">
    <property type="term" value="P:mRNA catabolic process"/>
    <property type="evidence" value="ECO:0007669"/>
    <property type="project" value="InterPro"/>
</dbReference>
<evidence type="ECO:0000256" key="1">
    <source>
        <dbReference type="ARBA" id="ARBA00022491"/>
    </source>
</evidence>
<gene>
    <name evidence="4" type="ORF">DEVEQU_03712</name>
</gene>
<dbReference type="InterPro" id="IPR009967">
    <property type="entry name" value="Flagellum_FlbT"/>
</dbReference>
<dbReference type="GO" id="GO:0044781">
    <property type="term" value="P:bacterial-type flagellum organization"/>
    <property type="evidence" value="ECO:0007669"/>
    <property type="project" value="UniProtKB-KW"/>
</dbReference>
<dbReference type="OrthoDB" id="8561314at2"/>
<keyword evidence="2" id="KW-1005">Bacterial flagellum biogenesis</keyword>
<keyword evidence="4" id="KW-0969">Cilium</keyword>
<proteinExistence type="predicted"/>
<evidence type="ECO:0000256" key="3">
    <source>
        <dbReference type="ARBA" id="ARBA00022884"/>
    </source>
</evidence>
<dbReference type="RefSeq" id="WP_126152063.1">
    <property type="nucleotide sequence ID" value="NZ_JBHTMH010000001.1"/>
</dbReference>
<dbReference type="Proteomes" id="UP000268844">
    <property type="component" value="Unassembled WGS sequence"/>
</dbReference>
<dbReference type="GO" id="GO:0048027">
    <property type="term" value="F:mRNA 5'-UTR binding"/>
    <property type="evidence" value="ECO:0007669"/>
    <property type="project" value="InterPro"/>
</dbReference>
<dbReference type="NCBIfam" id="NF009432">
    <property type="entry name" value="PRK12791.1"/>
    <property type="match status" value="1"/>
</dbReference>
<keyword evidence="1" id="KW-0678">Repressor</keyword>
<sequence>MSLKVELKPGERLLVGQCIITNSDQRTRLFIDGKAPILREKDILTVTTADTPAKRIYLAVQLMYLEEDTARLRDEYFKLINEIITAAPSMISLVNAINNEILTGSLYKALKAARKLIQYEQDLLANVPPGSAGLSTNGPQD</sequence>
<dbReference type="Pfam" id="PF07378">
    <property type="entry name" value="FlbT"/>
    <property type="match status" value="1"/>
</dbReference>
<keyword evidence="3" id="KW-0694">RNA-binding</keyword>
<name>A0A3S5D3P3_9HYPH</name>
<keyword evidence="5" id="KW-1185">Reference proteome</keyword>
<reference evidence="4 5" key="1">
    <citation type="submission" date="2018-12" db="EMBL/GenBank/DDBJ databases">
        <authorList>
            <person name="Criscuolo A."/>
        </authorList>
    </citation>
    <scope>NUCLEOTIDE SEQUENCE [LARGE SCALE GENOMIC DNA]</scope>
    <source>
        <strain evidence="4">ACIP1116281</strain>
    </source>
</reference>
<evidence type="ECO:0000313" key="4">
    <source>
        <dbReference type="EMBL" id="VDS06548.1"/>
    </source>
</evidence>
<keyword evidence="4" id="KW-0282">Flagellum</keyword>